<dbReference type="EMBL" id="CYSC01000040">
    <property type="protein sequence ID" value="CUH73464.1"/>
    <property type="molecule type" value="Genomic_DNA"/>
</dbReference>
<dbReference type="PANTHER" id="PTHR20941">
    <property type="entry name" value="FOLATE SYNTHESIS PROTEINS"/>
    <property type="match status" value="1"/>
</dbReference>
<evidence type="ECO:0000256" key="9">
    <source>
        <dbReference type="ARBA" id="ARBA00022842"/>
    </source>
</evidence>
<dbReference type="EC" id="2.5.1.15" evidence="5 12"/>
<evidence type="ECO:0000256" key="10">
    <source>
        <dbReference type="ARBA" id="ARBA00022909"/>
    </source>
</evidence>
<comment type="cofactor">
    <cofactor evidence="2 12">
        <name>Mg(2+)</name>
        <dbReference type="ChEBI" id="CHEBI:18420"/>
    </cofactor>
</comment>
<dbReference type="SUPFAM" id="SSF51717">
    <property type="entry name" value="Dihydropteroate synthetase-like"/>
    <property type="match status" value="1"/>
</dbReference>
<dbReference type="NCBIfam" id="TIGR01496">
    <property type="entry name" value="DHPS"/>
    <property type="match status" value="1"/>
</dbReference>
<dbReference type="GO" id="GO:0005829">
    <property type="term" value="C:cytosol"/>
    <property type="evidence" value="ECO:0007669"/>
    <property type="project" value="TreeGrafter"/>
</dbReference>
<evidence type="ECO:0000256" key="5">
    <source>
        <dbReference type="ARBA" id="ARBA00012458"/>
    </source>
</evidence>
<dbReference type="Proteomes" id="UP000051086">
    <property type="component" value="Unassembled WGS sequence"/>
</dbReference>
<dbReference type="PROSITE" id="PS00792">
    <property type="entry name" value="DHPS_1"/>
    <property type="match status" value="1"/>
</dbReference>
<dbReference type="RefSeq" id="WP_058244604.1">
    <property type="nucleotide sequence ID" value="NZ_CYSB01000030.1"/>
</dbReference>
<feature type="domain" description="Pterin-binding" evidence="13">
    <location>
        <begin position="72"/>
        <end position="326"/>
    </location>
</feature>
<evidence type="ECO:0000256" key="11">
    <source>
        <dbReference type="ARBA" id="ARBA00030193"/>
    </source>
</evidence>
<dbReference type="GO" id="GO:0046872">
    <property type="term" value="F:metal ion binding"/>
    <property type="evidence" value="ECO:0007669"/>
    <property type="project" value="UniProtKB-KW"/>
</dbReference>
<reference evidence="15 17" key="2">
    <citation type="submission" date="2015-09" db="EMBL/GenBank/DDBJ databases">
        <authorList>
            <consortium name="Swine Surveillance"/>
        </authorList>
    </citation>
    <scope>NUCLEOTIDE SEQUENCE [LARGE SCALE GENOMIC DNA]</scope>
    <source>
        <strain evidence="15 17">5120</strain>
    </source>
</reference>
<dbReference type="Proteomes" id="UP000051887">
    <property type="component" value="Unassembled WGS sequence"/>
</dbReference>
<keyword evidence="10 12" id="KW-0289">Folate biosynthesis</keyword>
<dbReference type="GO" id="GO:0046654">
    <property type="term" value="P:tetrahydrofolate biosynthetic process"/>
    <property type="evidence" value="ECO:0007669"/>
    <property type="project" value="UniProtKB-UniPathway"/>
</dbReference>
<evidence type="ECO:0000256" key="1">
    <source>
        <dbReference type="ARBA" id="ARBA00000012"/>
    </source>
</evidence>
<keyword evidence="16" id="KW-1185">Reference proteome</keyword>
<organism evidence="15 17">
    <name type="scientific">Thalassovita autumnalis</name>
    <dbReference type="NCBI Taxonomy" id="2072972"/>
    <lineage>
        <taxon>Bacteria</taxon>
        <taxon>Pseudomonadati</taxon>
        <taxon>Pseudomonadota</taxon>
        <taxon>Alphaproteobacteria</taxon>
        <taxon>Rhodobacterales</taxon>
        <taxon>Roseobacteraceae</taxon>
        <taxon>Thalassovita</taxon>
    </lineage>
</organism>
<keyword evidence="8 12" id="KW-0479">Metal-binding</keyword>
<dbReference type="PROSITE" id="PS50972">
    <property type="entry name" value="PTERIN_BINDING"/>
    <property type="match status" value="1"/>
</dbReference>
<dbReference type="EMBL" id="CYSB01000030">
    <property type="protein sequence ID" value="CUH68340.1"/>
    <property type="molecule type" value="Genomic_DNA"/>
</dbReference>
<evidence type="ECO:0000256" key="4">
    <source>
        <dbReference type="ARBA" id="ARBA00009503"/>
    </source>
</evidence>
<protein>
    <recommendedName>
        <fullName evidence="6 12">Dihydropteroate synthase</fullName>
        <shortName evidence="12">DHPS</shortName>
        <ecNumber evidence="5 12">2.5.1.15</ecNumber>
    </recommendedName>
    <alternativeName>
        <fullName evidence="11 12">Dihydropteroate pyrophosphorylase</fullName>
    </alternativeName>
</protein>
<dbReference type="OrthoDB" id="9811744at2"/>
<dbReference type="CDD" id="cd00739">
    <property type="entry name" value="DHPS"/>
    <property type="match status" value="1"/>
</dbReference>
<evidence type="ECO:0000313" key="15">
    <source>
        <dbReference type="EMBL" id="CUH73464.1"/>
    </source>
</evidence>
<evidence type="ECO:0000256" key="2">
    <source>
        <dbReference type="ARBA" id="ARBA00001946"/>
    </source>
</evidence>
<sequence length="333" mass="36096">MKAYYRPIVQTDPSRPDHALTLAGGWAWFSEVEVLSRHEAPQRISALDLPAAMRDRLTAPRADITRLDLSQPQIMGILNVTPDSFSDGGEFQGIQKALRHARDMRDNGADIIDIGGESTRPGAEEVERAREVDRTAPVIKAIREEMRVPISIDTRKQAVAEAAIAAGADLVNDVSGFTFDEASLPYVGQHVLPVCVMHSLGDPTTMQDDPNYEAVLLDIYDFLEQQVEALVAAGVPRDQIMVDPGIGFGKTIAHNLALLKRVSLFHSLGCPILIGVSRKKFIGTLGNAPEPRDRAAGSVALALAAVAQGVQVLRVHDVFETRSALNLWQAVSG</sequence>
<comment type="similarity">
    <text evidence="4 12">Belongs to the DHPS family.</text>
</comment>
<evidence type="ECO:0000256" key="7">
    <source>
        <dbReference type="ARBA" id="ARBA00022679"/>
    </source>
</evidence>
<dbReference type="Pfam" id="PF00809">
    <property type="entry name" value="Pterin_bind"/>
    <property type="match status" value="1"/>
</dbReference>
<dbReference type="InterPro" id="IPR006390">
    <property type="entry name" value="DHP_synth_dom"/>
</dbReference>
<evidence type="ECO:0000256" key="12">
    <source>
        <dbReference type="RuleBase" id="RU361205"/>
    </source>
</evidence>
<comment type="pathway">
    <text evidence="3 12">Cofactor biosynthesis; tetrahydrofolate biosynthesis; 7,8-dihydrofolate from 2-amino-4-hydroxy-6-hydroxymethyl-7,8-dihydropteridine diphosphate and 4-aminobenzoate: step 1/2.</text>
</comment>
<dbReference type="FunFam" id="3.20.20.20:FF:000006">
    <property type="entry name" value="Dihydropteroate synthase"/>
    <property type="match status" value="1"/>
</dbReference>
<dbReference type="Gene3D" id="3.20.20.20">
    <property type="entry name" value="Dihydropteroate synthase-like"/>
    <property type="match status" value="1"/>
</dbReference>
<evidence type="ECO:0000256" key="8">
    <source>
        <dbReference type="ARBA" id="ARBA00022723"/>
    </source>
</evidence>
<evidence type="ECO:0000256" key="6">
    <source>
        <dbReference type="ARBA" id="ARBA00016919"/>
    </source>
</evidence>
<accession>A0A0P1G316</accession>
<dbReference type="PANTHER" id="PTHR20941:SF1">
    <property type="entry name" value="FOLIC ACID SYNTHESIS PROTEIN FOL1"/>
    <property type="match status" value="1"/>
</dbReference>
<comment type="function">
    <text evidence="12">Catalyzes the condensation of para-aminobenzoate (pABA) with 6-hydroxymethyl-7,8-dihydropterin diphosphate (DHPt-PP) to form 7,8-dihydropteroate (H2Pte), the immediate precursor of folate derivatives.</text>
</comment>
<keyword evidence="7 12" id="KW-0808">Transferase</keyword>
<evidence type="ECO:0000313" key="17">
    <source>
        <dbReference type="Proteomes" id="UP000051887"/>
    </source>
</evidence>
<dbReference type="GO" id="GO:0046656">
    <property type="term" value="P:folic acid biosynthetic process"/>
    <property type="evidence" value="ECO:0007669"/>
    <property type="project" value="UniProtKB-KW"/>
</dbReference>
<dbReference type="AlphaFoldDB" id="A0A0P1G316"/>
<reference evidence="14 16" key="1">
    <citation type="submission" date="2015-09" db="EMBL/GenBank/DDBJ databases">
        <authorList>
            <person name="Rodrigo-Torres L."/>
            <person name="Arahal D.R."/>
        </authorList>
    </citation>
    <scope>NUCLEOTIDE SEQUENCE [LARGE SCALE GENOMIC DNA]</scope>
    <source>
        <strain evidence="14 16">CECT 5118</strain>
    </source>
</reference>
<evidence type="ECO:0000313" key="14">
    <source>
        <dbReference type="EMBL" id="CUH68340.1"/>
    </source>
</evidence>
<evidence type="ECO:0000256" key="3">
    <source>
        <dbReference type="ARBA" id="ARBA00004763"/>
    </source>
</evidence>
<comment type="catalytic activity">
    <reaction evidence="1">
        <text>(7,8-dihydropterin-6-yl)methyl diphosphate + 4-aminobenzoate = 7,8-dihydropteroate + diphosphate</text>
        <dbReference type="Rhea" id="RHEA:19949"/>
        <dbReference type="ChEBI" id="CHEBI:17836"/>
        <dbReference type="ChEBI" id="CHEBI:17839"/>
        <dbReference type="ChEBI" id="CHEBI:33019"/>
        <dbReference type="ChEBI" id="CHEBI:72950"/>
        <dbReference type="EC" id="2.5.1.15"/>
    </reaction>
</comment>
<gene>
    <name evidence="15" type="primary">folP</name>
    <name evidence="14" type="ORF">TL5118_02594</name>
    <name evidence="15" type="ORF">TL5120_03273</name>
</gene>
<dbReference type="PROSITE" id="PS00793">
    <property type="entry name" value="DHPS_2"/>
    <property type="match status" value="1"/>
</dbReference>
<dbReference type="InterPro" id="IPR000489">
    <property type="entry name" value="Pterin-binding_dom"/>
</dbReference>
<dbReference type="UniPathway" id="UPA00077">
    <property type="reaction ID" value="UER00156"/>
</dbReference>
<proteinExistence type="inferred from homology"/>
<name>A0A0P1G316_9RHOB</name>
<dbReference type="InterPro" id="IPR045031">
    <property type="entry name" value="DHP_synth-like"/>
</dbReference>
<dbReference type="GO" id="GO:0004156">
    <property type="term" value="F:dihydropteroate synthase activity"/>
    <property type="evidence" value="ECO:0007669"/>
    <property type="project" value="UniProtKB-EC"/>
</dbReference>
<dbReference type="InterPro" id="IPR011005">
    <property type="entry name" value="Dihydropteroate_synth-like_sf"/>
</dbReference>
<evidence type="ECO:0000259" key="13">
    <source>
        <dbReference type="PROSITE" id="PS50972"/>
    </source>
</evidence>
<keyword evidence="9 12" id="KW-0460">Magnesium</keyword>
<evidence type="ECO:0000313" key="16">
    <source>
        <dbReference type="Proteomes" id="UP000051086"/>
    </source>
</evidence>